<dbReference type="EMBL" id="OX365761">
    <property type="protein sequence ID" value="CAI4038512.1"/>
    <property type="molecule type" value="Genomic_DNA"/>
</dbReference>
<comment type="similarity">
    <text evidence="2">Belongs to the MEI4L family.</text>
</comment>
<name>A0AA35IZR4_SACMI</name>
<dbReference type="AlphaFoldDB" id="A0AA35IZR4"/>
<evidence type="ECO:0000256" key="2">
    <source>
        <dbReference type="ARBA" id="ARBA00093453"/>
    </source>
</evidence>
<evidence type="ECO:0000256" key="1">
    <source>
        <dbReference type="ARBA" id="ARBA00023254"/>
    </source>
</evidence>
<reference evidence="3" key="1">
    <citation type="submission" date="2022-10" db="EMBL/GenBank/DDBJ databases">
        <authorList>
            <person name="Byrne P K."/>
        </authorList>
    </citation>
    <scope>NUCLEOTIDE SEQUENCE</scope>
    <source>
        <strain evidence="3">IFO1815</strain>
    </source>
</reference>
<keyword evidence="1" id="KW-0469">Meiosis</keyword>
<proteinExistence type="inferred from homology"/>
<accession>A0AA35IZR4</accession>
<gene>
    <name evidence="3" type="primary">SMKI05G1225</name>
    <name evidence="3" type="ORF">SMKI_05G1225</name>
</gene>
<evidence type="ECO:0000313" key="4">
    <source>
        <dbReference type="Proteomes" id="UP001161438"/>
    </source>
</evidence>
<dbReference type="RefSeq" id="XP_056081627.1">
    <property type="nucleotide sequence ID" value="XM_056221880.1"/>
</dbReference>
<dbReference type="InterPro" id="IPR025888">
    <property type="entry name" value="MEI4"/>
</dbReference>
<sequence length="425" mass="49950">MDNKESSEVDWIVCFALIKFRNPTLWKKTLSGKRGKSEVEIDAEVEGARRNEKNLKINPRENSKQIYEWVAPFKKGFLNNKSLFAHLEPIYNFICQNKYKTFENEIVLKEFESFSQDISIADLNNWFLPRYKILLKILSLKTKEVDLKGISRVFQTFQVLLVSHYLHRLDSDSSFKKTLIDVHVFNFIIKFLFNRILLKKNQNDPKWIQNFYDQKDSNRSSGKVDYRQLCSLHFTTIYSIINVQLTKIKINQTLEPQISEYISVLKLIEHILAIIESLVHVLVRFVSKRKQLCIDRKRAYCRIYLERELCLRKTYLKNFYSVISETPGKDLQDLLKVVKTVILSLLEMLESIEWRHLTAFLGNSPAHKVTLQKKRAYIQAALLITAERNLIARFRLSSWFNKTTGDYFSRTENTSSSKVGGDDFS</sequence>
<dbReference type="GO" id="GO:0006310">
    <property type="term" value="P:DNA recombination"/>
    <property type="evidence" value="ECO:0007669"/>
    <property type="project" value="InterPro"/>
</dbReference>
<protein>
    <submittedName>
        <fullName evidence="3">SMKI05G1225 protein</fullName>
    </submittedName>
</protein>
<dbReference type="Pfam" id="PF13971">
    <property type="entry name" value="Mei4"/>
    <property type="match status" value="1"/>
</dbReference>
<organism evidence="3 4">
    <name type="scientific">Saccharomyces mikatae IFO 1815</name>
    <dbReference type="NCBI Taxonomy" id="226126"/>
    <lineage>
        <taxon>Eukaryota</taxon>
        <taxon>Fungi</taxon>
        <taxon>Dikarya</taxon>
        <taxon>Ascomycota</taxon>
        <taxon>Saccharomycotina</taxon>
        <taxon>Saccharomycetes</taxon>
        <taxon>Saccharomycetales</taxon>
        <taxon>Saccharomycetaceae</taxon>
        <taxon>Saccharomyces</taxon>
    </lineage>
</organism>
<keyword evidence="4" id="KW-1185">Reference proteome</keyword>
<evidence type="ECO:0000313" key="3">
    <source>
        <dbReference type="EMBL" id="CAI4038512.1"/>
    </source>
</evidence>
<dbReference type="GO" id="GO:0042138">
    <property type="term" value="P:meiotic DNA double-strand break formation"/>
    <property type="evidence" value="ECO:0007669"/>
    <property type="project" value="InterPro"/>
</dbReference>
<dbReference type="GeneID" id="80917723"/>
<dbReference type="Proteomes" id="UP001161438">
    <property type="component" value="Chromosome 5"/>
</dbReference>